<name>A0A1G5CE65_9HYPH</name>
<dbReference type="STRING" id="549386.SAMN02927923_00547"/>
<dbReference type="CDD" id="cd03801">
    <property type="entry name" value="GT4_PimA-like"/>
    <property type="match status" value="1"/>
</dbReference>
<reference evidence="2" key="1">
    <citation type="submission" date="2016-10" db="EMBL/GenBank/DDBJ databases">
        <authorList>
            <person name="Varghese N."/>
            <person name="Submissions S."/>
        </authorList>
    </citation>
    <scope>NUCLEOTIDE SEQUENCE [LARGE SCALE GENOMIC DNA]</scope>
    <source>
        <strain evidence="2">CGMCC 1.7666</strain>
    </source>
</reference>
<organism evidence="1 2">
    <name type="scientific">Microvirga guangxiensis</name>
    <dbReference type="NCBI Taxonomy" id="549386"/>
    <lineage>
        <taxon>Bacteria</taxon>
        <taxon>Pseudomonadati</taxon>
        <taxon>Pseudomonadota</taxon>
        <taxon>Alphaproteobacteria</taxon>
        <taxon>Hyphomicrobiales</taxon>
        <taxon>Methylobacteriaceae</taxon>
        <taxon>Microvirga</taxon>
    </lineage>
</organism>
<dbReference type="SUPFAM" id="SSF53756">
    <property type="entry name" value="UDP-Glycosyltransferase/glycogen phosphorylase"/>
    <property type="match status" value="1"/>
</dbReference>
<dbReference type="AlphaFoldDB" id="A0A1G5CE65"/>
<dbReference type="PANTHER" id="PTHR46656">
    <property type="entry name" value="PUTATIVE-RELATED"/>
    <property type="match status" value="1"/>
</dbReference>
<proteinExistence type="predicted"/>
<dbReference type="Pfam" id="PF13692">
    <property type="entry name" value="Glyco_trans_1_4"/>
    <property type="match status" value="1"/>
</dbReference>
<keyword evidence="1" id="KW-0808">Transferase</keyword>
<dbReference type="Gene3D" id="3.40.50.2000">
    <property type="entry name" value="Glycogen Phosphorylase B"/>
    <property type="match status" value="1"/>
</dbReference>
<accession>A0A1G5CE65</accession>
<dbReference type="Proteomes" id="UP000199569">
    <property type="component" value="Unassembled WGS sequence"/>
</dbReference>
<evidence type="ECO:0000313" key="2">
    <source>
        <dbReference type="Proteomes" id="UP000199569"/>
    </source>
</evidence>
<sequence length="409" mass="44376">MVSLLPLLHRIWRLFPAQARRRVYEKATTAVSSKATWTEKTPREPAEPFIVAGALSAPTGLGEAARQLLYGLIAGGYRVSAIDLSKDLAQKSMIPLPDLPPPSTGPGTLLLAVQPPNVGHALTLIGRPMLADKLRIGCWVWDLEVLPESWIEQSRLVHALAGPSRFCTETFARHMDLPVRLLRYPIGIAQAPLAPRGKSGTLRFGAAMDLGSTAARKNPLAVLQAYRQAFRHGDAVTLSIKLRDVGADPAMFAQLQTLAATDGPPVEVLSGDFPPARMEEWWRGLDVFVSLHRSEGFGLLPAEAMLRGIPVISTDWSATAEYISLETGWPVPVTLVPVIDATGRYELAGARWAEPDLTAAVEAMKGAARNHEEVSRRGAASVEAAQRIFSLEQLQAGLGLEARIRQHVE</sequence>
<keyword evidence="2" id="KW-1185">Reference proteome</keyword>
<gene>
    <name evidence="1" type="ORF">SAMN02927923_00547</name>
</gene>
<evidence type="ECO:0000313" key="1">
    <source>
        <dbReference type="EMBL" id="SCY00789.1"/>
    </source>
</evidence>
<dbReference type="RefSeq" id="WP_091129432.1">
    <property type="nucleotide sequence ID" value="NZ_FMVJ01000002.1"/>
</dbReference>
<dbReference type="OrthoDB" id="118340at2"/>
<dbReference type="GO" id="GO:0016740">
    <property type="term" value="F:transferase activity"/>
    <property type="evidence" value="ECO:0007669"/>
    <property type="project" value="UniProtKB-KW"/>
</dbReference>
<protein>
    <submittedName>
        <fullName evidence="1">Glycosyl transferases group 1</fullName>
    </submittedName>
</protein>
<dbReference type="PANTHER" id="PTHR46656:SF3">
    <property type="entry name" value="PUTATIVE-RELATED"/>
    <property type="match status" value="1"/>
</dbReference>
<dbReference type="EMBL" id="FMVJ01000002">
    <property type="protein sequence ID" value="SCY00789.1"/>
    <property type="molecule type" value="Genomic_DNA"/>
</dbReference>